<dbReference type="KEGG" id="clup:CLUP02_08017"/>
<feature type="signal peptide" evidence="2">
    <location>
        <begin position="1"/>
        <end position="17"/>
    </location>
</feature>
<evidence type="ECO:0000256" key="1">
    <source>
        <dbReference type="SAM" id="Phobius"/>
    </source>
</evidence>
<reference evidence="3" key="1">
    <citation type="journal article" date="2021" name="Mol. Plant Microbe Interact.">
        <title>Complete Genome Sequence of the Plant-Pathogenic Fungus Colletotrichum lupini.</title>
        <authorList>
            <person name="Baroncelli R."/>
            <person name="Pensec F."/>
            <person name="Da Lio D."/>
            <person name="Boufleur T."/>
            <person name="Vicente I."/>
            <person name="Sarrocco S."/>
            <person name="Picot A."/>
            <person name="Baraldi E."/>
            <person name="Sukno S."/>
            <person name="Thon M."/>
            <person name="Le Floch G."/>
        </authorList>
    </citation>
    <scope>NUCLEOTIDE SEQUENCE</scope>
    <source>
        <strain evidence="3">IMI 504893</strain>
    </source>
</reference>
<keyword evidence="2" id="KW-0732">Signal</keyword>
<keyword evidence="1" id="KW-0812">Transmembrane</keyword>
<keyword evidence="1" id="KW-0472">Membrane</keyword>
<feature type="transmembrane region" description="Helical" evidence="1">
    <location>
        <begin position="69"/>
        <end position="91"/>
    </location>
</feature>
<accession>A0A9Q8SS28</accession>
<gene>
    <name evidence="3" type="ORF">CLUP02_08017</name>
</gene>
<proteinExistence type="predicted"/>
<feature type="chain" id="PRO_5040283620" description="Secreted protein" evidence="2">
    <location>
        <begin position="18"/>
        <end position="130"/>
    </location>
</feature>
<evidence type="ECO:0000313" key="3">
    <source>
        <dbReference type="EMBL" id="UQC82529.1"/>
    </source>
</evidence>
<keyword evidence="4" id="KW-1185">Reference proteome</keyword>
<evidence type="ECO:0000313" key="4">
    <source>
        <dbReference type="Proteomes" id="UP000830671"/>
    </source>
</evidence>
<organism evidence="3 4">
    <name type="scientific">Colletotrichum lupini</name>
    <dbReference type="NCBI Taxonomy" id="145971"/>
    <lineage>
        <taxon>Eukaryota</taxon>
        <taxon>Fungi</taxon>
        <taxon>Dikarya</taxon>
        <taxon>Ascomycota</taxon>
        <taxon>Pezizomycotina</taxon>
        <taxon>Sordariomycetes</taxon>
        <taxon>Hypocreomycetidae</taxon>
        <taxon>Glomerellales</taxon>
        <taxon>Glomerellaceae</taxon>
        <taxon>Colletotrichum</taxon>
        <taxon>Colletotrichum acutatum species complex</taxon>
    </lineage>
</organism>
<dbReference type="Proteomes" id="UP000830671">
    <property type="component" value="Chromosome 4"/>
</dbReference>
<dbReference type="GeneID" id="73342019"/>
<dbReference type="EMBL" id="CP019476">
    <property type="protein sequence ID" value="UQC82529.1"/>
    <property type="molecule type" value="Genomic_DNA"/>
</dbReference>
<evidence type="ECO:0000256" key="2">
    <source>
        <dbReference type="SAM" id="SignalP"/>
    </source>
</evidence>
<evidence type="ECO:0008006" key="5">
    <source>
        <dbReference type="Google" id="ProtNLM"/>
    </source>
</evidence>
<dbReference type="AlphaFoldDB" id="A0A9Q8SS28"/>
<sequence>MMAWLWILLHAGAGLEACFPGFRLRHTSVMEGEQRTWNSFTKKCFASRMTLLSFPTQKHHLLLPLSHALLLPTAALFTNLLHAFLPVSCIWSRRTYTQTRSISFTFLDFQSHILQYALADWLTCLARIPP</sequence>
<name>A0A9Q8SS28_9PEZI</name>
<protein>
    <recommendedName>
        <fullName evidence="5">Secreted protein</fullName>
    </recommendedName>
</protein>
<dbReference type="RefSeq" id="XP_049144152.1">
    <property type="nucleotide sequence ID" value="XM_049287009.1"/>
</dbReference>
<keyword evidence="1" id="KW-1133">Transmembrane helix</keyword>